<dbReference type="Proteomes" id="UP000029040">
    <property type="component" value="Unassembled WGS sequence"/>
</dbReference>
<evidence type="ECO:0000313" key="2">
    <source>
        <dbReference type="Proteomes" id="UP000029040"/>
    </source>
</evidence>
<comment type="caution">
    <text evidence="1">The sequence shown here is derived from an EMBL/GenBank/DDBJ whole genome shotgun (WGS) entry which is preliminary data.</text>
</comment>
<dbReference type="EMBL" id="JGZM01000005">
    <property type="protein sequence ID" value="KFI86857.1"/>
    <property type="molecule type" value="Genomic_DNA"/>
</dbReference>
<dbReference type="AlphaFoldDB" id="A0A087CUA7"/>
<gene>
    <name evidence="1" type="ORF">BSAE_1121</name>
</gene>
<sequence length="55" mass="6157">MPDADSESQRETPAPLTARFPELAELDGLDDDQRIAAFQQVLDALQQDLNESRDI</sequence>
<organism evidence="1 2">
    <name type="scientific">Bifidobacterium pullorum subsp. saeculare DSM 6531 = LMG 14934</name>
    <dbReference type="NCBI Taxonomy" id="1437611"/>
    <lineage>
        <taxon>Bacteria</taxon>
        <taxon>Bacillati</taxon>
        <taxon>Actinomycetota</taxon>
        <taxon>Actinomycetes</taxon>
        <taxon>Bifidobacteriales</taxon>
        <taxon>Bifidobacteriaceae</taxon>
        <taxon>Bifidobacterium</taxon>
    </lineage>
</organism>
<accession>A0A087CUA7</accession>
<evidence type="ECO:0000313" key="1">
    <source>
        <dbReference type="EMBL" id="KFI86857.1"/>
    </source>
</evidence>
<reference evidence="1 2" key="1">
    <citation type="submission" date="2014-03" db="EMBL/GenBank/DDBJ databases">
        <title>Genomics of Bifidobacteria.</title>
        <authorList>
            <person name="Ventura M."/>
            <person name="Milani C."/>
            <person name="Lugli G.A."/>
        </authorList>
    </citation>
    <scope>NUCLEOTIDE SEQUENCE [LARGE SCALE GENOMIC DNA]</scope>
    <source>
        <strain evidence="1 2">LMG 14934</strain>
    </source>
</reference>
<name>A0A087CUA7_9BIFI</name>
<proteinExistence type="predicted"/>
<dbReference type="RefSeq" id="WP_162832086.1">
    <property type="nucleotide sequence ID" value="NZ_JGZM01000005.1"/>
</dbReference>
<protein>
    <submittedName>
        <fullName evidence="1">Uncharacterized protein</fullName>
    </submittedName>
</protein>